<comment type="caution">
    <text evidence="4">The sequence shown here is derived from an EMBL/GenBank/DDBJ whole genome shotgun (WGS) entry which is preliminary data.</text>
</comment>
<dbReference type="CDD" id="cd00614">
    <property type="entry name" value="CGS_like"/>
    <property type="match status" value="1"/>
</dbReference>
<evidence type="ECO:0000256" key="3">
    <source>
        <dbReference type="RuleBase" id="RU362118"/>
    </source>
</evidence>
<dbReference type="PIRSF" id="PIRSF001434">
    <property type="entry name" value="CGS"/>
    <property type="match status" value="1"/>
</dbReference>
<keyword evidence="5" id="KW-1185">Reference proteome</keyword>
<dbReference type="PANTHER" id="PTHR11808">
    <property type="entry name" value="TRANS-SULFURATION ENZYME FAMILY MEMBER"/>
    <property type="match status" value="1"/>
</dbReference>
<dbReference type="Proteomes" id="UP001203410">
    <property type="component" value="Unassembled WGS sequence"/>
</dbReference>
<evidence type="ECO:0000313" key="5">
    <source>
        <dbReference type="Proteomes" id="UP001203410"/>
    </source>
</evidence>
<comment type="cofactor">
    <cofactor evidence="1 3">
        <name>pyridoxal 5'-phosphate</name>
        <dbReference type="ChEBI" id="CHEBI:597326"/>
    </cofactor>
</comment>
<dbReference type="EMBL" id="JAMGBA010000002">
    <property type="protein sequence ID" value="MCL6699116.1"/>
    <property type="molecule type" value="Genomic_DNA"/>
</dbReference>
<protein>
    <submittedName>
        <fullName evidence="4">Cystathionine gamma-synthase family protein</fullName>
    </submittedName>
</protein>
<dbReference type="Pfam" id="PF01053">
    <property type="entry name" value="Cys_Met_Meta_PP"/>
    <property type="match status" value="1"/>
</dbReference>
<sequence length="429" mass="46033">MTESRRPKDVETHIGDHKLDPSTLMMGYGFDPALSEGSLKPPIFLTSTFVFETAADGKRFFEGITNKHGSGGKAEGLVYSRFNGPNAEILEDRLKIWEDAEAALTFSSGMTAIAILLLTFVRPGDVVVHSGPLYAATETIINKILTQFGVHYIDFPAGATREELDEVMAKAKAKGRVALIYLESPANPTNALVDVEAVAAARAAAFGGEAELPPIAIDNTFLGPLWAKPLADGADISVYSLTKYAGGHSDLVAGGLVGKQALLDKVRLMRNVMGGICDPNTAWMLLRSLETLELRMTRAGESAEKVCEYLRNHPKVEKVGYLGFLEAGSRQEDIYKRHCTGAGSTFSLYLKGGEREAFAFLDALKIAKLAVSLGGTETLASAPAAMTHLSVPEERKAALGISDNLVRISIGVEKAEDLIADFENALKAV</sequence>
<dbReference type="NCBIfam" id="NF005455">
    <property type="entry name" value="PRK07049.1"/>
    <property type="match status" value="1"/>
</dbReference>
<gene>
    <name evidence="4" type="ORF">LZ496_10035</name>
</gene>
<comment type="similarity">
    <text evidence="3">Belongs to the trans-sulfuration enzymes family.</text>
</comment>
<organism evidence="4 5">
    <name type="scientific">Sphingomonas caseinilyticus</name>
    <dbReference type="NCBI Taxonomy" id="2908205"/>
    <lineage>
        <taxon>Bacteria</taxon>
        <taxon>Pseudomonadati</taxon>
        <taxon>Pseudomonadota</taxon>
        <taxon>Alphaproteobacteria</taxon>
        <taxon>Sphingomonadales</taxon>
        <taxon>Sphingomonadaceae</taxon>
        <taxon>Sphingomonas</taxon>
    </lineage>
</organism>
<dbReference type="InterPro" id="IPR000277">
    <property type="entry name" value="Cys/Met-Metab_PyrdxlP-dep_enz"/>
</dbReference>
<dbReference type="Gene3D" id="3.90.1150.10">
    <property type="entry name" value="Aspartate Aminotransferase, domain 1"/>
    <property type="match status" value="1"/>
</dbReference>
<keyword evidence="2 3" id="KW-0663">Pyridoxal phosphate</keyword>
<dbReference type="InterPro" id="IPR015422">
    <property type="entry name" value="PyrdxlP-dep_Trfase_small"/>
</dbReference>
<proteinExistence type="inferred from homology"/>
<accession>A0ABT0RVZ0</accession>
<dbReference type="InterPro" id="IPR015421">
    <property type="entry name" value="PyrdxlP-dep_Trfase_major"/>
</dbReference>
<dbReference type="InterPro" id="IPR015424">
    <property type="entry name" value="PyrdxlP-dep_Trfase"/>
</dbReference>
<dbReference type="PANTHER" id="PTHR11808:SF86">
    <property type="entry name" value="METHIONINE GAMMA-LYASE"/>
    <property type="match status" value="1"/>
</dbReference>
<reference evidence="4 5" key="1">
    <citation type="submission" date="2022-05" db="EMBL/GenBank/DDBJ databases">
        <authorList>
            <person name="Jo J.-H."/>
            <person name="Im W.-T."/>
        </authorList>
    </citation>
    <scope>NUCLEOTIDE SEQUENCE [LARGE SCALE GENOMIC DNA]</scope>
    <source>
        <strain evidence="4 5">NSE70-1</strain>
    </source>
</reference>
<name>A0ABT0RVZ0_9SPHN</name>
<evidence type="ECO:0000256" key="1">
    <source>
        <dbReference type="ARBA" id="ARBA00001933"/>
    </source>
</evidence>
<evidence type="ECO:0000256" key="2">
    <source>
        <dbReference type="ARBA" id="ARBA00022898"/>
    </source>
</evidence>
<dbReference type="Gene3D" id="3.40.640.10">
    <property type="entry name" value="Type I PLP-dependent aspartate aminotransferase-like (Major domain)"/>
    <property type="match status" value="1"/>
</dbReference>
<dbReference type="SUPFAM" id="SSF53383">
    <property type="entry name" value="PLP-dependent transferases"/>
    <property type="match status" value="1"/>
</dbReference>
<dbReference type="RefSeq" id="WP_249904486.1">
    <property type="nucleotide sequence ID" value="NZ_JAMGBA010000002.1"/>
</dbReference>
<evidence type="ECO:0000313" key="4">
    <source>
        <dbReference type="EMBL" id="MCL6699116.1"/>
    </source>
</evidence>